<dbReference type="OrthoDB" id="5976022at2759"/>
<dbReference type="InterPro" id="IPR014756">
    <property type="entry name" value="Ig_E-set"/>
</dbReference>
<accession>G0VF07</accession>
<dbReference type="InterPro" id="IPR013783">
    <property type="entry name" value="Ig-like_fold"/>
</dbReference>
<evidence type="ECO:0000256" key="2">
    <source>
        <dbReference type="ARBA" id="ARBA00038216"/>
    </source>
</evidence>
<dbReference type="GeneID" id="96903235"/>
<dbReference type="GO" id="GO:0005634">
    <property type="term" value="C:nucleus"/>
    <property type="evidence" value="ECO:0007669"/>
    <property type="project" value="TreeGrafter"/>
</dbReference>
<keyword evidence="6" id="KW-1185">Reference proteome</keyword>
<evidence type="ECO:0000259" key="4">
    <source>
        <dbReference type="Pfam" id="PF16561"/>
    </source>
</evidence>
<dbReference type="PANTHER" id="PTHR10343:SF81">
    <property type="entry name" value="CRUCIFORM DNA-RECOGNIZING PROTEIN 1-RELATED"/>
    <property type="match status" value="1"/>
</dbReference>
<feature type="compositionally biased region" description="Basic and acidic residues" evidence="3">
    <location>
        <begin position="379"/>
        <end position="396"/>
    </location>
</feature>
<dbReference type="PANTHER" id="PTHR10343">
    <property type="entry name" value="5'-AMP-ACTIVATED PROTEIN KINASE , BETA SUBUNIT"/>
    <property type="match status" value="1"/>
</dbReference>
<comment type="similarity">
    <text evidence="2">Belongs to the CRP1/MDG1 family.</text>
</comment>
<evidence type="ECO:0000256" key="3">
    <source>
        <dbReference type="SAM" id="MobiDB-lite"/>
    </source>
</evidence>
<feature type="region of interest" description="Disordered" evidence="3">
    <location>
        <begin position="340"/>
        <end position="520"/>
    </location>
</feature>
<keyword evidence="1" id="KW-0597">Phosphoprotein</keyword>
<reference evidence="5 6" key="1">
    <citation type="journal article" date="2011" name="Proc. Natl. Acad. Sci. U.S.A.">
        <title>Evolutionary erosion of yeast sex chromosomes by mating-type switching accidents.</title>
        <authorList>
            <person name="Gordon J.L."/>
            <person name="Armisen D."/>
            <person name="Proux-Wera E."/>
            <person name="Oheigeartaigh S.S."/>
            <person name="Byrne K.P."/>
            <person name="Wolfe K.H."/>
        </authorList>
    </citation>
    <scope>NUCLEOTIDE SEQUENCE [LARGE SCALE GENOMIC DNA]</scope>
    <source>
        <strain evidence="6">ATCC 76901 / BCRC 22586 / CBS 4309 / NBRC 1992 / NRRL Y-12630</strain>
    </source>
</reference>
<feature type="region of interest" description="Disordered" evidence="3">
    <location>
        <begin position="264"/>
        <end position="304"/>
    </location>
</feature>
<evidence type="ECO:0000313" key="5">
    <source>
        <dbReference type="EMBL" id="CCC69626.1"/>
    </source>
</evidence>
<dbReference type="eggNOG" id="KOG1616">
    <property type="taxonomic scope" value="Eukaryota"/>
</dbReference>
<dbReference type="HOGENOM" id="CLU_523844_0_0_1"/>
<feature type="compositionally biased region" description="Basic and acidic residues" evidence="3">
    <location>
        <begin position="264"/>
        <end position="277"/>
    </location>
</feature>
<proteinExistence type="inferred from homology"/>
<dbReference type="GO" id="GO:0005737">
    <property type="term" value="C:cytoplasm"/>
    <property type="evidence" value="ECO:0007669"/>
    <property type="project" value="TreeGrafter"/>
</dbReference>
<dbReference type="GO" id="GO:0031588">
    <property type="term" value="C:nucleotide-activated protein kinase complex"/>
    <property type="evidence" value="ECO:0007669"/>
    <property type="project" value="TreeGrafter"/>
</dbReference>
<dbReference type="STRING" id="1064592.G0VF07"/>
<feature type="domain" description="AMP-activated protein kinase glycogen-binding" evidence="4">
    <location>
        <begin position="9"/>
        <end position="95"/>
    </location>
</feature>
<feature type="compositionally biased region" description="Acidic residues" evidence="3">
    <location>
        <begin position="164"/>
        <end position="174"/>
    </location>
</feature>
<dbReference type="RefSeq" id="XP_003675990.1">
    <property type="nucleotide sequence ID" value="XM_003675942.1"/>
</dbReference>
<feature type="compositionally biased region" description="Polar residues" evidence="3">
    <location>
        <begin position="175"/>
        <end position="191"/>
    </location>
</feature>
<feature type="compositionally biased region" description="Low complexity" evidence="3">
    <location>
        <begin position="511"/>
        <end position="520"/>
    </location>
</feature>
<dbReference type="AlphaFoldDB" id="G0VF07"/>
<dbReference type="InParanoid" id="G0VF07"/>
<dbReference type="FunCoup" id="G0VF07">
    <property type="interactions" value="101"/>
</dbReference>
<name>G0VF07_NAUCA</name>
<dbReference type="Pfam" id="PF16561">
    <property type="entry name" value="AMPK1_CBM"/>
    <property type="match status" value="1"/>
</dbReference>
<dbReference type="InterPro" id="IPR050827">
    <property type="entry name" value="CRP1_MDG1_kinase"/>
</dbReference>
<dbReference type="GO" id="GO:0019901">
    <property type="term" value="F:protein kinase binding"/>
    <property type="evidence" value="ECO:0007669"/>
    <property type="project" value="TreeGrafter"/>
</dbReference>
<organism evidence="5 6">
    <name type="scientific">Naumovozyma castellii</name>
    <name type="common">Yeast</name>
    <name type="synonym">Saccharomyces castellii</name>
    <dbReference type="NCBI Taxonomy" id="27288"/>
    <lineage>
        <taxon>Eukaryota</taxon>
        <taxon>Fungi</taxon>
        <taxon>Dikarya</taxon>
        <taxon>Ascomycota</taxon>
        <taxon>Saccharomycotina</taxon>
        <taxon>Saccharomycetes</taxon>
        <taxon>Saccharomycetales</taxon>
        <taxon>Saccharomycetaceae</taxon>
        <taxon>Naumovozyma</taxon>
    </lineage>
</organism>
<dbReference type="OMA" id="TFDNWTK"/>
<gene>
    <name evidence="5" type="primary">NCAS0D00450</name>
    <name evidence="5" type="ordered locus">NCAS_0D00450</name>
</gene>
<dbReference type="Proteomes" id="UP000001640">
    <property type="component" value="Chromosome 4"/>
</dbReference>
<protein>
    <recommendedName>
        <fullName evidence="4">AMP-activated protein kinase glycogen-binding domain-containing protein</fullName>
    </recommendedName>
</protein>
<feature type="compositionally biased region" description="Low complexity" evidence="3">
    <location>
        <begin position="467"/>
        <end position="479"/>
    </location>
</feature>
<feature type="region of interest" description="Disordered" evidence="3">
    <location>
        <begin position="109"/>
        <end position="252"/>
    </location>
</feature>
<dbReference type="KEGG" id="ncs:NCAS_0D00450"/>
<feature type="compositionally biased region" description="Polar residues" evidence="3">
    <location>
        <begin position="117"/>
        <end position="135"/>
    </location>
</feature>
<dbReference type="EMBL" id="HE576755">
    <property type="protein sequence ID" value="CCC69626.1"/>
    <property type="molecule type" value="Genomic_DNA"/>
</dbReference>
<feature type="compositionally biased region" description="Basic residues" evidence="3">
    <location>
        <begin position="136"/>
        <end position="157"/>
    </location>
</feature>
<reference key="2">
    <citation type="submission" date="2011-08" db="EMBL/GenBank/DDBJ databases">
        <title>Genome sequence of Naumovozyma castellii.</title>
        <authorList>
            <person name="Gordon J.L."/>
            <person name="Armisen D."/>
            <person name="Proux-Wera E."/>
            <person name="OhEigeartaigh S.S."/>
            <person name="Byrne K.P."/>
            <person name="Wolfe K.H."/>
        </authorList>
    </citation>
    <scope>NUCLEOTIDE SEQUENCE</scope>
    <source>
        <strain>Type strain:CBS 4309</strain>
    </source>
</reference>
<dbReference type="CDD" id="cd02859">
    <property type="entry name" value="E_set_AMPKbeta_like_N"/>
    <property type="match status" value="1"/>
</dbReference>
<dbReference type="InterPro" id="IPR032640">
    <property type="entry name" value="AMPK1_CBM"/>
</dbReference>
<evidence type="ECO:0000313" key="6">
    <source>
        <dbReference type="Proteomes" id="UP000001640"/>
    </source>
</evidence>
<dbReference type="SUPFAM" id="SSF81296">
    <property type="entry name" value="E set domains"/>
    <property type="match status" value="1"/>
</dbReference>
<dbReference type="Gene3D" id="2.60.40.10">
    <property type="entry name" value="Immunoglobulins"/>
    <property type="match status" value="1"/>
</dbReference>
<evidence type="ECO:0000256" key="1">
    <source>
        <dbReference type="ARBA" id="ARBA00022553"/>
    </source>
</evidence>
<feature type="compositionally biased region" description="Basic and acidic residues" evidence="3">
    <location>
        <begin position="403"/>
        <end position="430"/>
    </location>
</feature>
<feature type="compositionally biased region" description="Polar residues" evidence="3">
    <location>
        <begin position="437"/>
        <end position="451"/>
    </location>
</feature>
<dbReference type="GO" id="GO:0007165">
    <property type="term" value="P:signal transduction"/>
    <property type="evidence" value="ECO:0007669"/>
    <property type="project" value="TreeGrafter"/>
</dbReference>
<sequence>MSASERVINYKFQWPAGPEDVILTGHFDQWKGSLPMVKNPETNAFELEVPLKFENEDKKIHFKFIVDGNWTVSHAYGKEVNEEGFENNFISLEDAQLQAQGLGNVSRIPEAGGMPVYQNSKNSSSSRVTGPPSTSNRKKGKGKKKKAKGKKRTRKSRNTSETQVGDEEGEEEENTSNTDAANTPISSSKEQTPVVEPVTGSKTEEPKEEPVFNILPVQDVKTSTFTPNVGGPGPVIVENPQDIPELNEVRDVNQEELSARLNKEMKEKKEQKEKAVADVEENNDAIKEPVHTPSGPTDEPIMPKVDEQITPEVIEQRTNELVKEEAKDADADADLVKEREELETATSTPMAKLVPHTEMGTETKPTTEAVAVPADEDIHDAAIQKDLEPETTKEVTDEFEPTLDPKKQSHESTGDKIKKEVKHVEEDVKSGLKRVTSIATSKSQKSQTTPAPVSEATKEKAAKKTTKATPASKQTSPTKSKPKSKPKPVAKPAATSTAKEEDGKKKKKKGFFGILKKMFS</sequence>